<keyword evidence="1" id="KW-0677">Repeat</keyword>
<gene>
    <name evidence="4" type="ORF">CYCCA115_LOCUS17189</name>
</gene>
<proteinExistence type="predicted"/>
<dbReference type="PANTHER" id="PTHR47939">
    <property type="entry name" value="MEMBRANE-ASSOCIATED SALT-INDUCIBLE PROTEIN-LIKE"/>
    <property type="match status" value="1"/>
</dbReference>
<dbReference type="Gene3D" id="1.25.40.10">
    <property type="entry name" value="Tetratricopeptide repeat domain"/>
    <property type="match status" value="1"/>
</dbReference>
<dbReference type="Pfam" id="PF23276">
    <property type="entry name" value="TPR_24"/>
    <property type="match status" value="1"/>
</dbReference>
<feature type="domain" description="Pentatricopeptide repeat-containing protein-mitochondrial" evidence="3">
    <location>
        <begin position="400"/>
        <end position="519"/>
    </location>
</feature>
<dbReference type="InterPro" id="IPR050667">
    <property type="entry name" value="PPR-containing_protein"/>
</dbReference>
<dbReference type="AlphaFoldDB" id="A0AAD2G101"/>
<evidence type="ECO:0000256" key="2">
    <source>
        <dbReference type="SAM" id="MobiDB-lite"/>
    </source>
</evidence>
<dbReference type="PANTHER" id="PTHR47939:SF13">
    <property type="entry name" value="OS03G0201400 PROTEIN"/>
    <property type="match status" value="1"/>
</dbReference>
<feature type="region of interest" description="Disordered" evidence="2">
    <location>
        <begin position="110"/>
        <end position="141"/>
    </location>
</feature>
<keyword evidence="5" id="KW-1185">Reference proteome</keyword>
<evidence type="ECO:0000313" key="5">
    <source>
        <dbReference type="Proteomes" id="UP001295423"/>
    </source>
</evidence>
<sequence length="670" mass="75939">MFRIAEFLRREKLSLLRRLQSSLKSSVTTSSLSVSRENRIGSERLASLDPFRTHRREQKFAARDNDHREAMKVFLDSLNAALSSSSLQQSEIELGLPTNSLVAETIRTPMNNGKEGKKIGIHPNESFDQTPEVEERTGSNSKIASQNKNVNRLNLLLSRAVRRKNVQKSVTLFEQAVENDQLIEPGLVSKLFFLVSKSDPIAAYENMRYYHLHPDTSETSIDMYRRLCNSVASLDPRQYPQRKMVHFVECLLRDLEEMENDQKAQLLPNLIVSLVRQRSVSIGPYANTLYDYMISNEMEMTPGWLNKLLSSSKYNRQEDLPFHDVLARLISKGFPPHPLTSIPVVHNMFPYTDTQQMRVALQALLDLHASFDEDVDPSSNAAMYEHYKIDRSTLEMISTGAAQKGDPELIMLVWEVLETLGYNPTEHLFENTIVAFACNESALVDAFAAVSAMKEAGFEVSRALIRSVSRAIRSKRWHVTNAFELLTESNQEDLICLENFNIVMSSYAERGDVNDVLRVMQTIRDIDLQPNQDSYAFAMEVLGKDLHRRKSSKDKSLVHKNIEKASSLLASMEEEGVQPSADFVRNYVELLCMGNELNTATELIQDCLATDGMRSVISNKTLYRAAIAHADVGNMDIAKGLAAQTSELIPVLIRKIKSKEQRFLHLKSIR</sequence>
<name>A0AAD2G101_9STRA</name>
<dbReference type="Proteomes" id="UP001295423">
    <property type="component" value="Unassembled WGS sequence"/>
</dbReference>
<evidence type="ECO:0000256" key="1">
    <source>
        <dbReference type="ARBA" id="ARBA00022737"/>
    </source>
</evidence>
<dbReference type="InterPro" id="IPR011990">
    <property type="entry name" value="TPR-like_helical_dom_sf"/>
</dbReference>
<protein>
    <recommendedName>
        <fullName evidence="3">Pentatricopeptide repeat-containing protein-mitochondrial domain-containing protein</fullName>
    </recommendedName>
</protein>
<evidence type="ECO:0000259" key="3">
    <source>
        <dbReference type="Pfam" id="PF23276"/>
    </source>
</evidence>
<comment type="caution">
    <text evidence="4">The sequence shown here is derived from an EMBL/GenBank/DDBJ whole genome shotgun (WGS) entry which is preliminary data.</text>
</comment>
<accession>A0AAD2G101</accession>
<organism evidence="4 5">
    <name type="scientific">Cylindrotheca closterium</name>
    <dbReference type="NCBI Taxonomy" id="2856"/>
    <lineage>
        <taxon>Eukaryota</taxon>
        <taxon>Sar</taxon>
        <taxon>Stramenopiles</taxon>
        <taxon>Ochrophyta</taxon>
        <taxon>Bacillariophyta</taxon>
        <taxon>Bacillariophyceae</taxon>
        <taxon>Bacillariophycidae</taxon>
        <taxon>Bacillariales</taxon>
        <taxon>Bacillariaceae</taxon>
        <taxon>Cylindrotheca</taxon>
    </lineage>
</organism>
<dbReference type="InterPro" id="IPR057027">
    <property type="entry name" value="TPR_mt"/>
</dbReference>
<evidence type="ECO:0000313" key="4">
    <source>
        <dbReference type="EMBL" id="CAJ1958464.1"/>
    </source>
</evidence>
<dbReference type="EMBL" id="CAKOGP040001980">
    <property type="protein sequence ID" value="CAJ1958464.1"/>
    <property type="molecule type" value="Genomic_DNA"/>
</dbReference>
<reference evidence="4" key="1">
    <citation type="submission" date="2023-08" db="EMBL/GenBank/DDBJ databases">
        <authorList>
            <person name="Audoor S."/>
            <person name="Bilcke G."/>
        </authorList>
    </citation>
    <scope>NUCLEOTIDE SEQUENCE</scope>
</reference>